<dbReference type="AlphaFoldDB" id="A0AAV4AQQ7"/>
<keyword evidence="2" id="KW-1185">Reference proteome</keyword>
<dbReference type="EMBL" id="BLXT01004113">
    <property type="protein sequence ID" value="GFO09652.1"/>
    <property type="molecule type" value="Genomic_DNA"/>
</dbReference>
<name>A0AAV4AQQ7_9GAST</name>
<reference evidence="1 2" key="1">
    <citation type="journal article" date="2021" name="Elife">
        <title>Chloroplast acquisition without the gene transfer in kleptoplastic sea slugs, Plakobranchus ocellatus.</title>
        <authorList>
            <person name="Maeda T."/>
            <person name="Takahashi S."/>
            <person name="Yoshida T."/>
            <person name="Shimamura S."/>
            <person name="Takaki Y."/>
            <person name="Nagai Y."/>
            <person name="Toyoda A."/>
            <person name="Suzuki Y."/>
            <person name="Arimoto A."/>
            <person name="Ishii H."/>
            <person name="Satoh N."/>
            <person name="Nishiyama T."/>
            <person name="Hasebe M."/>
            <person name="Maruyama T."/>
            <person name="Minagawa J."/>
            <person name="Obokata J."/>
            <person name="Shigenobu S."/>
        </authorList>
    </citation>
    <scope>NUCLEOTIDE SEQUENCE [LARGE SCALE GENOMIC DNA]</scope>
</reference>
<evidence type="ECO:0000313" key="1">
    <source>
        <dbReference type="EMBL" id="GFO09652.1"/>
    </source>
</evidence>
<gene>
    <name evidence="1" type="ORF">PoB_003615700</name>
</gene>
<comment type="caution">
    <text evidence="1">The sequence shown here is derived from an EMBL/GenBank/DDBJ whole genome shotgun (WGS) entry which is preliminary data.</text>
</comment>
<sequence length="200" mass="22638">MAVFFVSVAMPMMIMFVNVAMPMIVAMSMRMPMAMFSVSMAMSMVLQMFMRMAMFASCLYISLSTVFIGRFFLTTMPMTMRMAVLVTMRMRMCFLGMKKCQRPKDNNEQNPTPAEKSLLEHAGRHLSYCVDCGVANPKPNVYVSAQQSRINQESLLPWLTSSNSSSLITTGHNMAECFLCRKPPSHLVGERRATQWARGH</sequence>
<evidence type="ECO:0000313" key="2">
    <source>
        <dbReference type="Proteomes" id="UP000735302"/>
    </source>
</evidence>
<protein>
    <submittedName>
        <fullName evidence="1">Uncharacterized protein</fullName>
    </submittedName>
</protein>
<organism evidence="1 2">
    <name type="scientific">Plakobranchus ocellatus</name>
    <dbReference type="NCBI Taxonomy" id="259542"/>
    <lineage>
        <taxon>Eukaryota</taxon>
        <taxon>Metazoa</taxon>
        <taxon>Spiralia</taxon>
        <taxon>Lophotrochozoa</taxon>
        <taxon>Mollusca</taxon>
        <taxon>Gastropoda</taxon>
        <taxon>Heterobranchia</taxon>
        <taxon>Euthyneura</taxon>
        <taxon>Panpulmonata</taxon>
        <taxon>Sacoglossa</taxon>
        <taxon>Placobranchoidea</taxon>
        <taxon>Plakobranchidae</taxon>
        <taxon>Plakobranchus</taxon>
    </lineage>
</organism>
<accession>A0AAV4AQQ7</accession>
<proteinExistence type="predicted"/>
<dbReference type="Proteomes" id="UP000735302">
    <property type="component" value="Unassembled WGS sequence"/>
</dbReference>